<reference evidence="4 5" key="1">
    <citation type="submission" date="2021-03" db="EMBL/GenBank/DDBJ databases">
        <title>Enterococcal diversity collection.</title>
        <authorList>
            <person name="Gilmore M.S."/>
            <person name="Schwartzman J."/>
            <person name="Van Tyne D."/>
            <person name="Martin M."/>
            <person name="Earl A.M."/>
            <person name="Manson A.L."/>
            <person name="Straub T."/>
            <person name="Salamzade R."/>
            <person name="Saavedra J."/>
            <person name="Lebreton F."/>
            <person name="Prichula J."/>
            <person name="Schaufler K."/>
            <person name="Gaca A."/>
            <person name="Sgardioli B."/>
            <person name="Wagenaar J."/>
            <person name="Strong T."/>
        </authorList>
    </citation>
    <scope>NUCLEOTIDE SEQUENCE [LARGE SCALE GENOMIC DNA]</scope>
    <source>
        <strain evidence="4 5">669A</strain>
    </source>
</reference>
<keyword evidence="1" id="KW-1133">Transmembrane helix</keyword>
<proteinExistence type="predicted"/>
<dbReference type="Gene3D" id="2.60.40.740">
    <property type="match status" value="1"/>
</dbReference>
<dbReference type="RefSeq" id="WP_207673160.1">
    <property type="nucleotide sequence ID" value="NZ_JAFREM010000013.1"/>
</dbReference>
<keyword evidence="1" id="KW-0812">Transmembrane</keyword>
<evidence type="ECO:0000259" key="3">
    <source>
        <dbReference type="Pfam" id="PF17802"/>
    </source>
</evidence>
<feature type="domain" description="SpaA-like prealbumin fold" evidence="3">
    <location>
        <begin position="411"/>
        <end position="527"/>
    </location>
</feature>
<keyword evidence="5" id="KW-1185">Reference proteome</keyword>
<dbReference type="Pfam" id="PF17802">
    <property type="entry name" value="SpaA"/>
    <property type="match status" value="1"/>
</dbReference>
<feature type="chain" id="PRO_5047093702" evidence="2">
    <location>
        <begin position="30"/>
        <end position="581"/>
    </location>
</feature>
<evidence type="ECO:0000256" key="1">
    <source>
        <dbReference type="SAM" id="Phobius"/>
    </source>
</evidence>
<dbReference type="Gene3D" id="2.60.40.10">
    <property type="entry name" value="Immunoglobulins"/>
    <property type="match status" value="2"/>
</dbReference>
<keyword evidence="2" id="KW-0732">Signal</keyword>
<dbReference type="InterPro" id="IPR013783">
    <property type="entry name" value="Ig-like_fold"/>
</dbReference>
<sequence length="581" mass="62161">MKSNKRKIVRLAMTAALLASVGTGLGSLALGNGVEADAVQNISTNPVADETSERSLTIWKYQVKDASELGGRGDGKEETVTKDPLEGIKFRIQKVTPVSGVSLVNPLVQKETTHYTIDSTVGTITTGANGSAKQVLGTGTAADGVYLVTELPDDRGESPSVAKPADPFFVYVPQTDRSDLSSLIYDVEVQPKNIMESLIDPVKTVNEGEAHSIKAGVPFTWEATANLPSGLYTVAAQDMVITPVYDEEGNQVADITVEAGEGIHANYFRINDTLVKELLLDNVVAQVKTETGDWTNLVFGTDYKVFVNGTEQTTAPVTDATDAEKVVRVELTRAGMEKVATNNDTKIRVVYTTHTANDYNGTISNSFNVDFLTPGLEPVTPKIPDGSEPKYYTGGFDIEKTAEDKAAPDNKLAGAEFHIAANEADAKAGKFIASDGKSYVKADLPTDVTFLTATTTADGRAEFNGLALKCYEDKNNNGKQDLTDDPETNEPTFATADIKQDYWVVETKAPSGYELLKAPQKVTVDLSTADDTLVELNVVDKPTTDLPFTGGEGTMLLVAIALGAITIGTVAIVIDKRRRAA</sequence>
<dbReference type="EMBL" id="JAFREM010000013">
    <property type="protein sequence ID" value="MBO1306230.1"/>
    <property type="molecule type" value="Genomic_DNA"/>
</dbReference>
<name>A0ABS3L9F9_9ENTE</name>
<dbReference type="InterPro" id="IPR048052">
    <property type="entry name" value="FM1-like"/>
</dbReference>
<comment type="caution">
    <text evidence="4">The sequence shown here is derived from an EMBL/GenBank/DDBJ whole genome shotgun (WGS) entry which is preliminary data.</text>
</comment>
<feature type="transmembrane region" description="Helical" evidence="1">
    <location>
        <begin position="555"/>
        <end position="574"/>
    </location>
</feature>
<organism evidence="4 5">
    <name type="scientific">Candidatus Enterococcus moelleringii</name>
    <dbReference type="NCBI Taxonomy" id="2815325"/>
    <lineage>
        <taxon>Bacteria</taxon>
        <taxon>Bacillati</taxon>
        <taxon>Bacillota</taxon>
        <taxon>Bacilli</taxon>
        <taxon>Lactobacillales</taxon>
        <taxon>Enterococcaceae</taxon>
        <taxon>Enterococcus</taxon>
    </lineage>
</organism>
<dbReference type="InterPro" id="IPR041033">
    <property type="entry name" value="SpaA_PFL_dom_1"/>
</dbReference>
<protein>
    <submittedName>
        <fullName evidence="4">SpaH/EbpB family LPXTG-anchored major pilin</fullName>
    </submittedName>
</protein>
<evidence type="ECO:0000313" key="4">
    <source>
        <dbReference type="EMBL" id="MBO1306230.1"/>
    </source>
</evidence>
<accession>A0ABS3L9F9</accession>
<gene>
    <name evidence="4" type="ORF">JZO70_08670</name>
</gene>
<keyword evidence="1" id="KW-0472">Membrane</keyword>
<feature type="signal peptide" evidence="2">
    <location>
        <begin position="1"/>
        <end position="29"/>
    </location>
</feature>
<evidence type="ECO:0000313" key="5">
    <source>
        <dbReference type="Proteomes" id="UP000664601"/>
    </source>
</evidence>
<dbReference type="NCBIfam" id="NF033902">
    <property type="entry name" value="iso_D2_wall_anc"/>
    <property type="match status" value="1"/>
</dbReference>
<evidence type="ECO:0000256" key="2">
    <source>
        <dbReference type="SAM" id="SignalP"/>
    </source>
</evidence>
<dbReference type="Proteomes" id="UP000664601">
    <property type="component" value="Unassembled WGS sequence"/>
</dbReference>